<keyword evidence="3 5" id="KW-1133">Transmembrane helix</keyword>
<feature type="transmembrane region" description="Helical" evidence="5">
    <location>
        <begin position="162"/>
        <end position="184"/>
    </location>
</feature>
<feature type="transmembrane region" description="Helical" evidence="5">
    <location>
        <begin position="23"/>
        <end position="41"/>
    </location>
</feature>
<evidence type="ECO:0000256" key="5">
    <source>
        <dbReference type="SAM" id="Phobius"/>
    </source>
</evidence>
<dbReference type="InterPro" id="IPR006977">
    <property type="entry name" value="Yip1_dom"/>
</dbReference>
<dbReference type="RefSeq" id="WP_087456762.1">
    <property type="nucleotide sequence ID" value="NZ_CP021434.1"/>
</dbReference>
<feature type="transmembrane region" description="Helical" evidence="5">
    <location>
        <begin position="78"/>
        <end position="106"/>
    </location>
</feature>
<sequence length="217" mass="23089">MGNILGVLTQPAAAFERLRGKGGWVLTLLVLTALSVLGVWLQQDAMLGTVEQELIKLEEQGQAMPDSVRDIASATAVIIGYVTAALSMVLTMFVGGLLLLLVNLFVRGEATYMQLAKVALFSYIPTVIGVLLTGIIAFATGATTMYDVSLTAGAFVSDKSSMLFVLGQMINPFAIWSLVLVIIGTSVMTRKGRGSVAPWIVIGWAIFTFLTLLGSRA</sequence>
<keyword evidence="2 5" id="KW-0812">Transmembrane</keyword>
<dbReference type="Proteomes" id="UP000195437">
    <property type="component" value="Chromosome"/>
</dbReference>
<dbReference type="Pfam" id="PF04893">
    <property type="entry name" value="Yip1"/>
    <property type="match status" value="1"/>
</dbReference>
<name>A0A1Y0IPT8_9BACL</name>
<feature type="transmembrane region" description="Helical" evidence="5">
    <location>
        <begin position="118"/>
        <end position="142"/>
    </location>
</feature>
<proteinExistence type="predicted"/>
<keyword evidence="4 5" id="KW-0472">Membrane</keyword>
<organism evidence="7 8">
    <name type="scientific">Tumebacillus avium</name>
    <dbReference type="NCBI Taxonomy" id="1903704"/>
    <lineage>
        <taxon>Bacteria</taxon>
        <taxon>Bacillati</taxon>
        <taxon>Bacillota</taxon>
        <taxon>Bacilli</taxon>
        <taxon>Bacillales</taxon>
        <taxon>Alicyclobacillaceae</taxon>
        <taxon>Tumebacillus</taxon>
    </lineage>
</organism>
<evidence type="ECO:0000259" key="6">
    <source>
        <dbReference type="Pfam" id="PF04893"/>
    </source>
</evidence>
<dbReference type="OrthoDB" id="1724610at2"/>
<dbReference type="EMBL" id="CP021434">
    <property type="protein sequence ID" value="ARU61383.1"/>
    <property type="molecule type" value="Genomic_DNA"/>
</dbReference>
<keyword evidence="8" id="KW-1185">Reference proteome</keyword>
<dbReference type="AlphaFoldDB" id="A0A1Y0IPT8"/>
<dbReference type="GO" id="GO:0016020">
    <property type="term" value="C:membrane"/>
    <property type="evidence" value="ECO:0007669"/>
    <property type="project" value="UniProtKB-SubCell"/>
</dbReference>
<reference evidence="8" key="1">
    <citation type="submission" date="2017-05" db="EMBL/GenBank/DDBJ databases">
        <authorList>
            <person name="Sung H."/>
        </authorList>
    </citation>
    <scope>NUCLEOTIDE SEQUENCE [LARGE SCALE GENOMIC DNA]</scope>
    <source>
        <strain evidence="8">AR23208</strain>
    </source>
</reference>
<comment type="subcellular location">
    <subcellularLocation>
        <location evidence="1">Membrane</location>
        <topology evidence="1">Multi-pass membrane protein</topology>
    </subcellularLocation>
</comment>
<evidence type="ECO:0000256" key="4">
    <source>
        <dbReference type="ARBA" id="ARBA00023136"/>
    </source>
</evidence>
<accession>A0A1Y0IPT8</accession>
<feature type="transmembrane region" description="Helical" evidence="5">
    <location>
        <begin position="196"/>
        <end position="214"/>
    </location>
</feature>
<evidence type="ECO:0000313" key="7">
    <source>
        <dbReference type="EMBL" id="ARU61383.1"/>
    </source>
</evidence>
<feature type="domain" description="Yip1" evidence="6">
    <location>
        <begin position="6"/>
        <end position="211"/>
    </location>
</feature>
<evidence type="ECO:0000256" key="3">
    <source>
        <dbReference type="ARBA" id="ARBA00022989"/>
    </source>
</evidence>
<gene>
    <name evidence="7" type="ORF">CBW65_10500</name>
</gene>
<dbReference type="KEGG" id="tum:CBW65_10500"/>
<evidence type="ECO:0000256" key="1">
    <source>
        <dbReference type="ARBA" id="ARBA00004141"/>
    </source>
</evidence>
<evidence type="ECO:0000256" key="2">
    <source>
        <dbReference type="ARBA" id="ARBA00022692"/>
    </source>
</evidence>
<protein>
    <recommendedName>
        <fullName evidence="6">Yip1 domain-containing protein</fullName>
    </recommendedName>
</protein>
<evidence type="ECO:0000313" key="8">
    <source>
        <dbReference type="Proteomes" id="UP000195437"/>
    </source>
</evidence>